<name>A0ABX2FLL7_9BACT</name>
<evidence type="ECO:0000256" key="1">
    <source>
        <dbReference type="SAM" id="MobiDB-lite"/>
    </source>
</evidence>
<evidence type="ECO:0000313" key="4">
    <source>
        <dbReference type="Proteomes" id="UP000779507"/>
    </source>
</evidence>
<evidence type="ECO:0008006" key="5">
    <source>
        <dbReference type="Google" id="ProtNLM"/>
    </source>
</evidence>
<feature type="region of interest" description="Disordered" evidence="1">
    <location>
        <begin position="78"/>
        <end position="114"/>
    </location>
</feature>
<evidence type="ECO:0000256" key="2">
    <source>
        <dbReference type="SAM" id="Phobius"/>
    </source>
</evidence>
<comment type="caution">
    <text evidence="3">The sequence shown here is derived from an EMBL/GenBank/DDBJ whole genome shotgun (WGS) entry which is preliminary data.</text>
</comment>
<evidence type="ECO:0000313" key="3">
    <source>
        <dbReference type="EMBL" id="NRT18043.1"/>
    </source>
</evidence>
<feature type="transmembrane region" description="Helical" evidence="2">
    <location>
        <begin position="43"/>
        <end position="64"/>
    </location>
</feature>
<reference evidence="3 4" key="1">
    <citation type="submission" date="2020-05" db="EMBL/GenBank/DDBJ databases">
        <title>Genomic Encyclopedia of Type Strains, Phase IV (KMG-V): Genome sequencing to study the core and pangenomes of soil and plant-associated prokaryotes.</title>
        <authorList>
            <person name="Whitman W."/>
        </authorList>
    </citation>
    <scope>NUCLEOTIDE SEQUENCE [LARGE SCALE GENOMIC DNA]</scope>
    <source>
        <strain evidence="3 4">9A</strain>
    </source>
</reference>
<organism evidence="3 4">
    <name type="scientific">Hymenobacter caeli</name>
    <dbReference type="NCBI Taxonomy" id="2735894"/>
    <lineage>
        <taxon>Bacteria</taxon>
        <taxon>Pseudomonadati</taxon>
        <taxon>Bacteroidota</taxon>
        <taxon>Cytophagia</taxon>
        <taxon>Cytophagales</taxon>
        <taxon>Hymenobacteraceae</taxon>
        <taxon>Hymenobacter</taxon>
    </lineage>
</organism>
<keyword evidence="4" id="KW-1185">Reference proteome</keyword>
<dbReference type="Proteomes" id="UP000779507">
    <property type="component" value="Unassembled WGS sequence"/>
</dbReference>
<keyword evidence="2" id="KW-0812">Transmembrane</keyword>
<feature type="compositionally biased region" description="Low complexity" evidence="1">
    <location>
        <begin position="101"/>
        <end position="114"/>
    </location>
</feature>
<keyword evidence="2" id="KW-1133">Transmembrane helix</keyword>
<protein>
    <recommendedName>
        <fullName evidence="5">DUF4175 domain-containing protein</fullName>
    </recommendedName>
</protein>
<gene>
    <name evidence="3" type="ORF">HNP98_000854</name>
</gene>
<proteinExistence type="predicted"/>
<sequence>MPRFLATWPWRRVGVLAAASLGLALALVGYVFGADGHFFGRLAPAFLVFFWLLAVTFLAVVPFVNWATGHWFGRGWASASPAPAARRPRPAPAPARGAVLSASSTAAARRPSTR</sequence>
<accession>A0ABX2FLL7</accession>
<dbReference type="RefSeq" id="WP_173808809.1">
    <property type="nucleotide sequence ID" value="NZ_JABSNP010000003.1"/>
</dbReference>
<dbReference type="EMBL" id="JABSNP010000003">
    <property type="protein sequence ID" value="NRT18043.1"/>
    <property type="molecule type" value="Genomic_DNA"/>
</dbReference>
<keyword evidence="2" id="KW-0472">Membrane</keyword>